<keyword evidence="8" id="KW-0812">Transmembrane</keyword>
<feature type="domain" description="Ig-like" evidence="9">
    <location>
        <begin position="130"/>
        <end position="213"/>
    </location>
</feature>
<keyword evidence="3" id="KW-0677">Repeat</keyword>
<gene>
    <name evidence="10" type="ORF">TPSB3V08_LOCUS749</name>
</gene>
<accession>A0A7R9GSU3</accession>
<feature type="compositionally biased region" description="Basic and acidic residues" evidence="7">
    <location>
        <begin position="307"/>
        <end position="324"/>
    </location>
</feature>
<proteinExistence type="predicted"/>
<keyword evidence="4 8" id="KW-0472">Membrane</keyword>
<dbReference type="AlphaFoldDB" id="A0A7R9GSU3"/>
<keyword evidence="6" id="KW-0325">Glycoprotein</keyword>
<evidence type="ECO:0000256" key="3">
    <source>
        <dbReference type="ARBA" id="ARBA00022737"/>
    </source>
</evidence>
<dbReference type="PROSITE" id="PS50835">
    <property type="entry name" value="IG_LIKE"/>
    <property type="match status" value="2"/>
</dbReference>
<dbReference type="GO" id="GO:0005912">
    <property type="term" value="C:adherens junction"/>
    <property type="evidence" value="ECO:0007669"/>
    <property type="project" value="TreeGrafter"/>
</dbReference>
<comment type="subcellular location">
    <subcellularLocation>
        <location evidence="1">Membrane</location>
    </subcellularLocation>
</comment>
<dbReference type="CDD" id="cd00096">
    <property type="entry name" value="Ig"/>
    <property type="match status" value="1"/>
</dbReference>
<feature type="transmembrane region" description="Helical" evidence="8">
    <location>
        <begin position="251"/>
        <end position="276"/>
    </location>
</feature>
<sequence>MAVFFERSNALLHAQRAIYEPITPCQHRETWTPLPHFVQLHPPGGVGLPFHPPENITVSNKRVNVTETDVPEWVICNAKAYPEAMYQWYKDGERNTTVLKGGNTLILSGPLKKERGGNYTCEAFNRHDKPQCGITQSDQDGKLVLVCTADANPTDVDFTWRIKNENDTIEENIEKRGLQSFLTLDTYVETFRTYLCFANNSVGMSIPCERDVTVEDLTVFGQSVGQVDKCESDSMSVSGHLGWWRMENENMIIVVAVVIGGIIMVLIICVIIIIVCRRKRADDKYNNPVEMEEREKVNTSVGNPDVKNPDVKNPERRKSGSVNHEADKQYQFKRVILLVFGATGIEHWAIIGMAVVFSPEGDPGHPPDQPPVRPVHKWPLRPGVLVHVNGAHSLSLGRLPQTSGSLVTSTPKHRPNNNHHTTGRTRDRVGKKAKRRRAVSVGALATTDEINQHSRANRIRQMFTSDNRCDTLPGVIHSKSEVVTFKKLDGSSNRGVSRKRKKPGADPNPSTTKDKSKPDLVSSPSDGMLQPDGDKAFYENLPFHGMQSAPNKPITPSLSSKHQHHHHTLVSRPSSQLSHNGSSGYGSTRSHVGPHQSGAALSANRCQSLSRVHTRRRGHISGHFPQFYSLRLHKRHIDKSPKDNNKHPNKSVPKEERVFELHAMPIKESSPEGKSSLQGNEMNNNEEDRKGNNPDIAEEKELGLSQLSLSPPVPAPRKQSPNKAVKHTYQNVPIPITPNSQELTSFQRQNQHHHHHHYQHHHYNFTSSQHHLLTPPSNNHPYPVGSLKRSSVANRTHLPRPPVRLEYQQPFHVTDSVVYADLALVNGRREPHYPPYYRPPPPQQAPTEYAILKFHDVGQEIDPYRPEFSDLDYADVDYRSYGPINYKKASIDVLEQQNRAPSVDNQQRPTRPPKNPSPDLL</sequence>
<feature type="region of interest" description="Disordered" evidence="7">
    <location>
        <begin position="291"/>
        <end position="324"/>
    </location>
</feature>
<keyword evidence="5" id="KW-1015">Disulfide bond</keyword>
<dbReference type="GO" id="GO:0007156">
    <property type="term" value="P:homophilic cell adhesion via plasma membrane adhesion molecules"/>
    <property type="evidence" value="ECO:0007669"/>
    <property type="project" value="TreeGrafter"/>
</dbReference>
<feature type="compositionally biased region" description="Pro residues" evidence="7">
    <location>
        <begin position="910"/>
        <end position="921"/>
    </location>
</feature>
<evidence type="ECO:0000256" key="4">
    <source>
        <dbReference type="ARBA" id="ARBA00023136"/>
    </source>
</evidence>
<evidence type="ECO:0000259" key="9">
    <source>
        <dbReference type="PROSITE" id="PS50835"/>
    </source>
</evidence>
<dbReference type="GO" id="GO:0016020">
    <property type="term" value="C:membrane"/>
    <property type="evidence" value="ECO:0007669"/>
    <property type="project" value="UniProtKB-SubCell"/>
</dbReference>
<feature type="region of interest" description="Disordered" evidence="7">
    <location>
        <begin position="895"/>
        <end position="921"/>
    </location>
</feature>
<dbReference type="InterPro" id="IPR013783">
    <property type="entry name" value="Ig-like_fold"/>
</dbReference>
<feature type="region of interest" description="Disordered" evidence="7">
    <location>
        <begin position="487"/>
        <end position="620"/>
    </location>
</feature>
<dbReference type="PANTHER" id="PTHR23277:SF108">
    <property type="entry name" value="FASCICLIN-3"/>
    <property type="match status" value="1"/>
</dbReference>
<feature type="compositionally biased region" description="Polar residues" evidence="7">
    <location>
        <begin position="571"/>
        <end position="590"/>
    </location>
</feature>
<evidence type="ECO:0000256" key="5">
    <source>
        <dbReference type="ARBA" id="ARBA00023157"/>
    </source>
</evidence>
<dbReference type="InterPro" id="IPR051427">
    <property type="entry name" value="Nectin/Nectin-like"/>
</dbReference>
<dbReference type="GO" id="GO:0007157">
    <property type="term" value="P:heterophilic cell-cell adhesion via plasma membrane cell adhesion molecules"/>
    <property type="evidence" value="ECO:0007669"/>
    <property type="project" value="TreeGrafter"/>
</dbReference>
<organism evidence="10">
    <name type="scientific">Timema poppense</name>
    <name type="common">Walking stick</name>
    <dbReference type="NCBI Taxonomy" id="170557"/>
    <lineage>
        <taxon>Eukaryota</taxon>
        <taxon>Metazoa</taxon>
        <taxon>Ecdysozoa</taxon>
        <taxon>Arthropoda</taxon>
        <taxon>Hexapoda</taxon>
        <taxon>Insecta</taxon>
        <taxon>Pterygota</taxon>
        <taxon>Neoptera</taxon>
        <taxon>Polyneoptera</taxon>
        <taxon>Phasmatodea</taxon>
        <taxon>Timematodea</taxon>
        <taxon>Timematoidea</taxon>
        <taxon>Timematidae</taxon>
        <taxon>Timema</taxon>
    </lineage>
</organism>
<feature type="compositionally biased region" description="Basic residues" evidence="7">
    <location>
        <begin position="411"/>
        <end position="423"/>
    </location>
</feature>
<dbReference type="SUPFAM" id="SSF48726">
    <property type="entry name" value="Immunoglobulin"/>
    <property type="match status" value="1"/>
</dbReference>
<dbReference type="InterPro" id="IPR007110">
    <property type="entry name" value="Ig-like_dom"/>
</dbReference>
<dbReference type="EMBL" id="OD000251">
    <property type="protein sequence ID" value="CAD7396627.1"/>
    <property type="molecule type" value="Genomic_DNA"/>
</dbReference>
<feature type="domain" description="Ig-like" evidence="9">
    <location>
        <begin position="53"/>
        <end position="123"/>
    </location>
</feature>
<feature type="compositionally biased region" description="Polar residues" evidence="7">
    <location>
        <begin position="548"/>
        <end position="560"/>
    </location>
</feature>
<dbReference type="PANTHER" id="PTHR23277">
    <property type="entry name" value="NECTIN-RELATED"/>
    <property type="match status" value="1"/>
</dbReference>
<dbReference type="Gene3D" id="2.60.40.10">
    <property type="entry name" value="Immunoglobulins"/>
    <property type="match status" value="2"/>
</dbReference>
<keyword evidence="8" id="KW-1133">Transmembrane helix</keyword>
<name>A0A7R9GSU3_TIMPO</name>
<feature type="compositionally biased region" description="Polar residues" evidence="7">
    <location>
        <begin position="400"/>
        <end position="410"/>
    </location>
</feature>
<evidence type="ECO:0000256" key="6">
    <source>
        <dbReference type="ARBA" id="ARBA00023180"/>
    </source>
</evidence>
<feature type="compositionally biased region" description="Polar residues" evidence="7">
    <location>
        <begin position="895"/>
        <end position="909"/>
    </location>
</feature>
<feature type="transmembrane region" description="Helical" evidence="8">
    <location>
        <begin position="335"/>
        <end position="357"/>
    </location>
</feature>
<feature type="region of interest" description="Disordered" evidence="7">
    <location>
        <begin position="395"/>
        <end position="439"/>
    </location>
</feature>
<keyword evidence="2" id="KW-0732">Signal</keyword>
<feature type="region of interest" description="Disordered" evidence="7">
    <location>
        <begin position="664"/>
        <end position="694"/>
    </location>
</feature>
<protein>
    <recommendedName>
        <fullName evidence="9">Ig-like domain-containing protein</fullName>
    </recommendedName>
</protein>
<evidence type="ECO:0000256" key="2">
    <source>
        <dbReference type="ARBA" id="ARBA00022729"/>
    </source>
</evidence>
<reference evidence="10" key="1">
    <citation type="submission" date="2020-11" db="EMBL/GenBank/DDBJ databases">
        <authorList>
            <person name="Tran Van P."/>
        </authorList>
    </citation>
    <scope>NUCLEOTIDE SEQUENCE</scope>
</reference>
<evidence type="ECO:0000256" key="7">
    <source>
        <dbReference type="SAM" id="MobiDB-lite"/>
    </source>
</evidence>
<evidence type="ECO:0000256" key="8">
    <source>
        <dbReference type="SAM" id="Phobius"/>
    </source>
</evidence>
<dbReference type="InterPro" id="IPR036179">
    <property type="entry name" value="Ig-like_dom_sf"/>
</dbReference>
<dbReference type="Pfam" id="PF13927">
    <property type="entry name" value="Ig_3"/>
    <property type="match status" value="1"/>
</dbReference>
<evidence type="ECO:0000256" key="1">
    <source>
        <dbReference type="ARBA" id="ARBA00004370"/>
    </source>
</evidence>
<feature type="compositionally biased region" description="Polar residues" evidence="7">
    <location>
        <begin position="672"/>
        <end position="683"/>
    </location>
</feature>
<evidence type="ECO:0000313" key="10">
    <source>
        <dbReference type="EMBL" id="CAD7396627.1"/>
    </source>
</evidence>